<dbReference type="PROSITE" id="PS51819">
    <property type="entry name" value="VOC"/>
    <property type="match status" value="2"/>
</dbReference>
<name>I2MTA9_STRT9</name>
<protein>
    <submittedName>
        <fullName evidence="6">4-hydroxyphenylpyruvate dioxygenase</fullName>
    </submittedName>
</protein>
<evidence type="ECO:0000256" key="2">
    <source>
        <dbReference type="ARBA" id="ARBA00005877"/>
    </source>
</evidence>
<evidence type="ECO:0000256" key="4">
    <source>
        <dbReference type="ARBA" id="ARBA00023004"/>
    </source>
</evidence>
<dbReference type="PANTHER" id="PTHR11959">
    <property type="entry name" value="4-HYDROXYPHENYLPYRUVATE DIOXYGENASE"/>
    <property type="match status" value="1"/>
</dbReference>
<proteinExistence type="inferred from homology"/>
<dbReference type="Proteomes" id="UP000005940">
    <property type="component" value="Chromosome"/>
</dbReference>
<dbReference type="InterPro" id="IPR005956">
    <property type="entry name" value="4OHPhenylPyrv_dOase"/>
</dbReference>
<evidence type="ECO:0000313" key="7">
    <source>
        <dbReference type="Proteomes" id="UP000005940"/>
    </source>
</evidence>
<feature type="domain" description="VOC" evidence="5">
    <location>
        <begin position="5"/>
        <end position="137"/>
    </location>
</feature>
<sequence>MAVYDVAYTELYTSNKKSVVDYFVSALGFTREAEAVGVDRSSALLRQGTARLIVTTGPATWKFLGAHGDGIADIAFTCDDVTHTLRSARAVGATVTGSAQGRPAILGCGSLTHTLLSRRDGPGTPPPGRNWVPVPGAPGATPTGRIRHTDHIALCLEAATLGQYTDLYREALGLVRHSAGYVDAGEHGMDSVVLRSPSGRVTLALAAPDPRKQPGQLDAFLERNGGPGARYLSFLVDSIVPAVHEARDRGVVFLPVPDDYYDSLPERVPAVRTGLDGLRAARILADRDEPGTLLQALSRSPYGRSPLFHGLIERRGSRGLGPAHHRALYEAVERDRQAAE</sequence>
<evidence type="ECO:0000259" key="5">
    <source>
        <dbReference type="PROSITE" id="PS51819"/>
    </source>
</evidence>
<dbReference type="Gene3D" id="3.10.180.10">
    <property type="entry name" value="2,3-Dihydroxybiphenyl 1,2-Dioxygenase, domain 1"/>
    <property type="match status" value="2"/>
</dbReference>
<comment type="cofactor">
    <cofactor evidence="1">
        <name>Fe cation</name>
        <dbReference type="ChEBI" id="CHEBI:24875"/>
    </cofactor>
</comment>
<dbReference type="GO" id="GO:0003868">
    <property type="term" value="F:4-hydroxyphenylpyruvate dioxygenase activity"/>
    <property type="evidence" value="ECO:0007669"/>
    <property type="project" value="InterPro"/>
</dbReference>
<gene>
    <name evidence="6" type="ORF">STSU_033005</name>
</gene>
<evidence type="ECO:0000313" key="6">
    <source>
        <dbReference type="EMBL" id="QKM71217.1"/>
    </source>
</evidence>
<evidence type="ECO:0000256" key="3">
    <source>
        <dbReference type="ARBA" id="ARBA00022737"/>
    </source>
</evidence>
<comment type="similarity">
    <text evidence="2">Belongs to the 4HPPD family.</text>
</comment>
<dbReference type="InterPro" id="IPR029068">
    <property type="entry name" value="Glyas_Bleomycin-R_OHBP_Dase"/>
</dbReference>
<dbReference type="GO" id="GO:0006572">
    <property type="term" value="P:L-tyrosine catabolic process"/>
    <property type="evidence" value="ECO:0007669"/>
    <property type="project" value="TreeGrafter"/>
</dbReference>
<keyword evidence="3" id="KW-0677">Repeat</keyword>
<dbReference type="EMBL" id="CP029159">
    <property type="protein sequence ID" value="QKM71217.1"/>
    <property type="molecule type" value="Genomic_DNA"/>
</dbReference>
<dbReference type="AlphaFoldDB" id="I2MTA9"/>
<keyword evidence="7" id="KW-1185">Reference proteome</keyword>
<feature type="domain" description="VOC" evidence="5">
    <location>
        <begin position="148"/>
        <end position="299"/>
    </location>
</feature>
<dbReference type="Pfam" id="PF13669">
    <property type="entry name" value="Glyoxalase_4"/>
    <property type="match status" value="1"/>
</dbReference>
<keyword evidence="6" id="KW-0223">Dioxygenase</keyword>
<accession>I2MTA9</accession>
<keyword evidence="4" id="KW-0408">Iron</keyword>
<keyword evidence="6" id="KW-0560">Oxidoreductase</keyword>
<dbReference type="PANTHER" id="PTHR11959:SF1">
    <property type="entry name" value="4-HYDROXYPHENYLPYRUVATE DIOXYGENASE"/>
    <property type="match status" value="1"/>
</dbReference>
<organism evidence="6 7">
    <name type="scientific">Streptomyces tsukubensis (strain DSM 42081 / NBRC 108919 / NRRL 18488 / 9993)</name>
    <dbReference type="NCBI Taxonomy" id="1114943"/>
    <lineage>
        <taxon>Bacteria</taxon>
        <taxon>Bacillati</taxon>
        <taxon>Actinomycetota</taxon>
        <taxon>Actinomycetes</taxon>
        <taxon>Kitasatosporales</taxon>
        <taxon>Streptomycetaceae</taxon>
        <taxon>Streptomyces</taxon>
    </lineage>
</organism>
<reference evidence="6 7" key="1">
    <citation type="journal article" date="2012" name="J. Bacteriol.">
        <title>Draft genome of Streptomyces tsukubaensis NRRL 18488, the producer of the clinically important immunosuppressant tacrolimus (FK506).</title>
        <authorList>
            <person name="Barreiro C."/>
            <person name="Prieto C."/>
            <person name="Sola-Landa A."/>
            <person name="Solera E."/>
            <person name="Martinez-Castro M."/>
            <person name="Perez-Redondo R."/>
            <person name="Garcia-Estrada C."/>
            <person name="Aparicio J.F."/>
            <person name="Fernandez-Martinez L.T."/>
            <person name="Santos-Aberturas J."/>
            <person name="Salehi-Najafabadi Z."/>
            <person name="Rodriguez-Garcia A."/>
            <person name="Tauch A."/>
            <person name="Martin J.F."/>
        </authorList>
    </citation>
    <scope>NUCLEOTIDE SEQUENCE [LARGE SCALE GENOMIC DNA]</scope>
    <source>
        <strain evidence="7">DSM 42081 / NBRC 108919 / NRRL 18488 / 9993</strain>
    </source>
</reference>
<dbReference type="SUPFAM" id="SSF54593">
    <property type="entry name" value="Glyoxalase/Bleomycin resistance protein/Dihydroxybiphenyl dioxygenase"/>
    <property type="match status" value="1"/>
</dbReference>
<evidence type="ECO:0000256" key="1">
    <source>
        <dbReference type="ARBA" id="ARBA00001962"/>
    </source>
</evidence>
<dbReference type="InterPro" id="IPR037523">
    <property type="entry name" value="VOC_core"/>
</dbReference>
<dbReference type="RefSeq" id="WP_006351025.1">
    <property type="nucleotide sequence ID" value="NZ_CP029159.1"/>
</dbReference>